<reference evidence="5 6" key="1">
    <citation type="submission" date="2017-04" db="EMBL/GenBank/DDBJ databases">
        <authorList>
            <person name="Afonso C.L."/>
            <person name="Miller P.J."/>
            <person name="Scott M.A."/>
            <person name="Spackman E."/>
            <person name="Goraichik I."/>
            <person name="Dimitrov K.M."/>
            <person name="Suarez D.L."/>
            <person name="Swayne D.E."/>
        </authorList>
    </citation>
    <scope>NUCLEOTIDE SEQUENCE [LARGE SCALE GENOMIC DNA]</scope>
    <source>
        <strain evidence="5 6">VK13</strain>
    </source>
</reference>
<dbReference type="OrthoDB" id="9775455at2"/>
<dbReference type="Proteomes" id="UP000192708">
    <property type="component" value="Unassembled WGS sequence"/>
</dbReference>
<organism evidence="5 6">
    <name type="scientific">Polynucleobacter kasalickyi</name>
    <dbReference type="NCBI Taxonomy" id="1938817"/>
    <lineage>
        <taxon>Bacteria</taxon>
        <taxon>Pseudomonadati</taxon>
        <taxon>Pseudomonadota</taxon>
        <taxon>Betaproteobacteria</taxon>
        <taxon>Burkholderiales</taxon>
        <taxon>Burkholderiaceae</taxon>
        <taxon>Polynucleobacter</taxon>
    </lineage>
</organism>
<dbReference type="Pfam" id="PF00263">
    <property type="entry name" value="Secretin"/>
    <property type="match status" value="1"/>
</dbReference>
<feature type="compositionally biased region" description="Polar residues" evidence="2">
    <location>
        <begin position="462"/>
        <end position="473"/>
    </location>
</feature>
<gene>
    <name evidence="5" type="ORF">SAMN06296008_101300</name>
</gene>
<dbReference type="EMBL" id="FWXJ01000001">
    <property type="protein sequence ID" value="SMC30870.1"/>
    <property type="molecule type" value="Genomic_DNA"/>
</dbReference>
<evidence type="ECO:0000256" key="1">
    <source>
        <dbReference type="RuleBase" id="RU004003"/>
    </source>
</evidence>
<name>A0A1W1Y3U3_9BURK</name>
<feature type="region of interest" description="Disordered" evidence="2">
    <location>
        <begin position="430"/>
        <end position="480"/>
    </location>
</feature>
<proteinExistence type="inferred from homology"/>
<dbReference type="GO" id="GO:0009306">
    <property type="term" value="P:protein secretion"/>
    <property type="evidence" value="ECO:0007669"/>
    <property type="project" value="InterPro"/>
</dbReference>
<evidence type="ECO:0000256" key="2">
    <source>
        <dbReference type="SAM" id="MobiDB-lite"/>
    </source>
</evidence>
<feature type="domain" description="Pilus formation protein N-terminal" evidence="4">
    <location>
        <begin position="46"/>
        <end position="109"/>
    </location>
</feature>
<protein>
    <submittedName>
        <fullName evidence="5">Pilus assembly protein CpaC</fullName>
    </submittedName>
</protein>
<dbReference type="Pfam" id="PF13629">
    <property type="entry name" value="T2SS-T3SS_pil_N"/>
    <property type="match status" value="1"/>
</dbReference>
<evidence type="ECO:0000313" key="6">
    <source>
        <dbReference type="Proteomes" id="UP000192708"/>
    </source>
</evidence>
<dbReference type="InterPro" id="IPR050810">
    <property type="entry name" value="Bact_Secretion_Sys_Channel"/>
</dbReference>
<comment type="similarity">
    <text evidence="1">Belongs to the bacterial secretin family.</text>
</comment>
<accession>A0A1W1Y3U3</accession>
<dbReference type="PANTHER" id="PTHR30332:SF17">
    <property type="entry name" value="TYPE IV PILIATION SYSTEM PROTEIN DR_0774-RELATED"/>
    <property type="match status" value="1"/>
</dbReference>
<evidence type="ECO:0000259" key="4">
    <source>
        <dbReference type="Pfam" id="PF13629"/>
    </source>
</evidence>
<evidence type="ECO:0000259" key="3">
    <source>
        <dbReference type="Pfam" id="PF00263"/>
    </source>
</evidence>
<dbReference type="InterPro" id="IPR032789">
    <property type="entry name" value="T2SS-T3SS_pil_N"/>
</dbReference>
<dbReference type="STRING" id="1938817.SAMN06296008_101300"/>
<dbReference type="RefSeq" id="WP_159460783.1">
    <property type="nucleotide sequence ID" value="NZ_FWXJ01000001.1"/>
</dbReference>
<sequence length="480" mass="51039">MNNISKSVISVAIANILSFSILGIHTNSYGVENRPINRVVHANFPVAIGKSAVYDLSESAYRVAVGDPSIADVRLISNKEIYVLGKKPGTTNISIWQEGSKILVLNVTVGSDTLSLRTLLDNLFPTEKSYSVSTAGDFLVLSGKISDALGVQQVVKISEEYSGKKVLNMLVTEDLPQVLIEVKVAEIDKTIANKLGIQINGSNFSFNPIGILGAASATATSNLIGSIGSTDAFLQANVQSGLVKILAEPNIVAISGQEGKFLAGGIVFLPIPQSSSTGGGSVITLQQQPYGVGVKFTPTVLRGGKINLKVAPEVSEVNPTGITVSSNGSTTVLPSINTRQASTTVQLNDGQSFAIGGLIKNNVVEVISAFPWLANVPILGALFRSSSFQNDRTELLIIVTPRIVKPLNNKPELPTDKFIQPSQNEFLFNGKLEGDPPPTKEIIREEKPNKGQVLTLPESETKSSLQSPRNVELSNDGVKK</sequence>
<dbReference type="InterPro" id="IPR004846">
    <property type="entry name" value="T2SS/T3SS_dom"/>
</dbReference>
<dbReference type="PANTHER" id="PTHR30332">
    <property type="entry name" value="PROBABLE GENERAL SECRETION PATHWAY PROTEIN D"/>
    <property type="match status" value="1"/>
</dbReference>
<dbReference type="GO" id="GO:0015627">
    <property type="term" value="C:type II protein secretion system complex"/>
    <property type="evidence" value="ECO:0007669"/>
    <property type="project" value="TreeGrafter"/>
</dbReference>
<dbReference type="InterPro" id="IPR001775">
    <property type="entry name" value="GspD/PilQ"/>
</dbReference>
<feature type="domain" description="Type II/III secretion system secretin-like" evidence="3">
    <location>
        <begin position="238"/>
        <end position="405"/>
    </location>
</feature>
<evidence type="ECO:0000313" key="5">
    <source>
        <dbReference type="EMBL" id="SMC30870.1"/>
    </source>
</evidence>
<dbReference type="PRINTS" id="PR00811">
    <property type="entry name" value="BCTERIALGSPD"/>
</dbReference>
<keyword evidence="6" id="KW-1185">Reference proteome</keyword>
<dbReference type="AlphaFoldDB" id="A0A1W1Y3U3"/>